<dbReference type="RefSeq" id="WP_122896325.1">
    <property type="nucleotide sequence ID" value="NZ_RHIB01000001.1"/>
</dbReference>
<sequence>MIVIKRYTVREATEILAKYYIYVTPEKLTRMIRDEEIYGFRTENRKDGYRIFEDDLYDYVDNLRPGLRTIFEVYEKSKDVNLQGNNSNGVKQSSDRELISVFIELKKALQEQPQMISEAITSSLNKTLELQITSNKAEEKKNKSRNNLVTKYPKKDFIGECKKKLGNDEYDYENWYEQLLGEKKLAQKFLDKESFKMIINNVEHEILPQNITSIKQLVVAIEKSILDNQRVKLFEE</sequence>
<dbReference type="Proteomes" id="UP000278746">
    <property type="component" value="Unassembled WGS sequence"/>
</dbReference>
<proteinExistence type="predicted"/>
<dbReference type="AlphaFoldDB" id="A0A3M7TT29"/>
<evidence type="ECO:0000313" key="2">
    <source>
        <dbReference type="Proteomes" id="UP000278746"/>
    </source>
</evidence>
<dbReference type="OrthoDB" id="2967938at2"/>
<gene>
    <name evidence="1" type="ORF">EBO34_02210</name>
</gene>
<name>A0A3M7TT29_9BACI</name>
<protein>
    <submittedName>
        <fullName evidence="1">Uncharacterized protein</fullName>
    </submittedName>
</protein>
<keyword evidence="2" id="KW-1185">Reference proteome</keyword>
<comment type="caution">
    <text evidence="1">The sequence shown here is derived from an EMBL/GenBank/DDBJ whole genome shotgun (WGS) entry which is preliminary data.</text>
</comment>
<dbReference type="EMBL" id="RHIB01000001">
    <property type="protein sequence ID" value="RNA68800.1"/>
    <property type="molecule type" value="Genomic_DNA"/>
</dbReference>
<organism evidence="1 2">
    <name type="scientific">Alteribacter keqinensis</name>
    <dbReference type="NCBI Taxonomy" id="2483800"/>
    <lineage>
        <taxon>Bacteria</taxon>
        <taxon>Bacillati</taxon>
        <taxon>Bacillota</taxon>
        <taxon>Bacilli</taxon>
        <taxon>Bacillales</taxon>
        <taxon>Bacillaceae</taxon>
        <taxon>Alteribacter</taxon>
    </lineage>
</organism>
<evidence type="ECO:0000313" key="1">
    <source>
        <dbReference type="EMBL" id="RNA68800.1"/>
    </source>
</evidence>
<accession>A0A3M7TT29</accession>
<reference evidence="1 2" key="1">
    <citation type="submission" date="2018-10" db="EMBL/GenBank/DDBJ databases">
        <title>Bacillus Keqinensis sp. nov., a moderately halophilic bacterium isolated from a saline-alkaline lake.</title>
        <authorList>
            <person name="Wang H."/>
        </authorList>
    </citation>
    <scope>NUCLEOTIDE SEQUENCE [LARGE SCALE GENOMIC DNA]</scope>
    <source>
        <strain evidence="1 2">KQ-3</strain>
    </source>
</reference>